<evidence type="ECO:0000313" key="1">
    <source>
        <dbReference type="EMBL" id="SMN21869.1"/>
    </source>
</evidence>
<dbReference type="InterPro" id="IPR009072">
    <property type="entry name" value="Histone-fold"/>
</dbReference>
<dbReference type="OrthoDB" id="1872155at2759"/>
<dbReference type="AlphaFoldDB" id="A0A1X7R8T5"/>
<reference evidence="1 2" key="1">
    <citation type="submission" date="2017-04" db="EMBL/GenBank/DDBJ databases">
        <authorList>
            <person name="Afonso C.L."/>
            <person name="Miller P.J."/>
            <person name="Scott M.A."/>
            <person name="Spackman E."/>
            <person name="Goraichik I."/>
            <person name="Dimitrov K.M."/>
            <person name="Suarez D.L."/>
            <person name="Swayne D.E."/>
        </authorList>
    </citation>
    <scope>NUCLEOTIDE SEQUENCE [LARGE SCALE GENOMIC DNA]</scope>
</reference>
<dbReference type="InterPro" id="IPR029003">
    <property type="entry name" value="CENP-S/Mhf1"/>
</dbReference>
<dbReference type="Gene3D" id="1.10.20.10">
    <property type="entry name" value="Histone, subunit A"/>
    <property type="match status" value="1"/>
</dbReference>
<dbReference type="Proteomes" id="UP000196158">
    <property type="component" value="Unassembled WGS sequence"/>
</dbReference>
<organism evidence="1 2">
    <name type="scientific">Maudiozyma saulgeensis</name>
    <dbReference type="NCBI Taxonomy" id="1789683"/>
    <lineage>
        <taxon>Eukaryota</taxon>
        <taxon>Fungi</taxon>
        <taxon>Dikarya</taxon>
        <taxon>Ascomycota</taxon>
        <taxon>Saccharomycotina</taxon>
        <taxon>Saccharomycetes</taxon>
        <taxon>Saccharomycetales</taxon>
        <taxon>Saccharomycetaceae</taxon>
        <taxon>Maudiozyma</taxon>
    </lineage>
</organism>
<name>A0A1X7R8T5_9SACH</name>
<dbReference type="STRING" id="1789683.A0A1X7R8T5"/>
<dbReference type="GO" id="GO:0071821">
    <property type="term" value="C:FANCM-MHF complex"/>
    <property type="evidence" value="ECO:0007669"/>
    <property type="project" value="InterPro"/>
</dbReference>
<dbReference type="EMBL" id="FXLY01000009">
    <property type="protein sequence ID" value="SMN21869.1"/>
    <property type="molecule type" value="Genomic_DNA"/>
</dbReference>
<sequence>MSSSGSSNNDSDAQILAQLKGKLWYHLEMILQDIESRENVGASTTTGHMHVTHSNKYINALVEVILTKLQEITTDLEQFAKHDTGRSIKQINIDDLSLYLRNSSQLQNEILPKKK</sequence>
<proteinExistence type="predicted"/>
<gene>
    <name evidence="1" type="ORF">KASA_0J01991G</name>
</gene>
<dbReference type="Pfam" id="PF15630">
    <property type="entry name" value="CENP-S"/>
    <property type="match status" value="1"/>
</dbReference>
<keyword evidence="2" id="KW-1185">Reference proteome</keyword>
<accession>A0A1X7R8T5</accession>
<dbReference type="GO" id="GO:0046982">
    <property type="term" value="F:protein heterodimerization activity"/>
    <property type="evidence" value="ECO:0007669"/>
    <property type="project" value="InterPro"/>
</dbReference>
<evidence type="ECO:0000313" key="2">
    <source>
        <dbReference type="Proteomes" id="UP000196158"/>
    </source>
</evidence>
<evidence type="ECO:0008006" key="3">
    <source>
        <dbReference type="Google" id="ProtNLM"/>
    </source>
</evidence>
<protein>
    <recommendedName>
        <fullName evidence="3">MHF histone-fold complex subunit 1</fullName>
    </recommendedName>
</protein>